<evidence type="ECO:0000313" key="4">
    <source>
        <dbReference type="Proteomes" id="UP000437862"/>
    </source>
</evidence>
<name>A0A562Q0N4_9BURK</name>
<sequence length="735" mass="80486">MSTAAERLYALLPAIHRQRDEQQGFPLRALLDVIGAQVQVLEDDIARLYDNSFIETCDDWAVPYIGDLIGYRPLAEAGAPGGGAGQDRRGLDAARLRVLIPRGEVADTLAWRRRKGTLALLEVLAAQVAGWPARAVEFHRLLAWTQHLDHQHPRRGRTVDLRDGRALDALDGPFDRLAHTVDVRRVASRRGAGRYNIPSVGLFVFRLRAYSVTHTPAYCQEGLGSRCFSFSVLGNDSPLFIDPRREDDPTDIAQPINLPQPIRRRWLGADGVGPLYGEGLSFAIAAPDWPTRGAAQPIPAHLIIPADLRDWERYKVPRGKVAVDPVRGRIAFPERGAPRHGVTVSYHYGFSADMGGGEYARATSEPAGALLLRVGREEEFATINAALAAWDVQKQQREVLAAVIEITDSRVYTEALAIRLAPGESLQLRAASRCRPVLRLLDQIVDGVDGLTIEGGAASRFTLDGLLVTGRGVRIAGPEPEEGGRAPAELCDVRIRHCTLVPGWGIHGDCRPRQPAKPSIELLHTRASLVVEHSIVGAIVVVANEVEQDPIAIAIRDSIVDATSHERLAIGSGDQALAFARLRIARCTVIGQVLVHAIDLAENALLLDMVRAGRRQVGCVRFSYVSVESRTPRRSQCQPDLVRQASGGDAELRELETARVRPRFTSLRYGTPGYCQLHGACADEIRRGADDTSEMGAFHDLYQPQRDANLRARLHEYSPAAMEAGILYANQETSA</sequence>
<dbReference type="AlphaFoldDB" id="A0A562Q0N4"/>
<dbReference type="Proteomes" id="UP000437862">
    <property type="component" value="Chromosome"/>
</dbReference>
<keyword evidence="4" id="KW-1185">Reference proteome</keyword>
<protein>
    <submittedName>
        <fullName evidence="2">Uncharacterized protein</fullName>
    </submittedName>
</protein>
<proteinExistence type="predicted"/>
<dbReference type="RefSeq" id="WP_145873873.1">
    <property type="nucleotide sequence ID" value="NZ_CP046904.1"/>
</dbReference>
<gene>
    <name evidence="1" type="ORF">GO485_03580</name>
    <name evidence="2" type="ORF">IP92_01480</name>
</gene>
<evidence type="ECO:0000313" key="1">
    <source>
        <dbReference type="EMBL" id="QGZ38220.1"/>
    </source>
</evidence>
<reference evidence="2" key="2">
    <citation type="submission" date="2019-07" db="EMBL/GenBank/DDBJ databases">
        <authorList>
            <person name="Whitman W."/>
            <person name="Huntemann M."/>
            <person name="Clum A."/>
            <person name="Pillay M."/>
            <person name="Palaniappan K."/>
            <person name="Varghese N."/>
            <person name="Mikhailova N."/>
            <person name="Stamatis D."/>
            <person name="Reddy T."/>
            <person name="Daum C."/>
            <person name="Shapiro N."/>
            <person name="Ivanova N."/>
            <person name="Kyrpides N."/>
            <person name="Woyke T."/>
        </authorList>
    </citation>
    <scope>NUCLEOTIDE SEQUENCE</scope>
    <source>
        <strain evidence="2">CGMCC 1.10685</strain>
    </source>
</reference>
<evidence type="ECO:0000313" key="3">
    <source>
        <dbReference type="Proteomes" id="UP000315112"/>
    </source>
</evidence>
<organism evidence="2 3">
    <name type="scientific">Pseudoduganella flava</name>
    <dbReference type="NCBI Taxonomy" id="871742"/>
    <lineage>
        <taxon>Bacteria</taxon>
        <taxon>Pseudomonadati</taxon>
        <taxon>Pseudomonadota</taxon>
        <taxon>Betaproteobacteria</taxon>
        <taxon>Burkholderiales</taxon>
        <taxon>Oxalobacteraceae</taxon>
        <taxon>Telluria group</taxon>
        <taxon>Pseudoduganella</taxon>
    </lineage>
</organism>
<dbReference type="OrthoDB" id="626916at2"/>
<dbReference type="Proteomes" id="UP000315112">
    <property type="component" value="Unassembled WGS sequence"/>
</dbReference>
<dbReference type="EMBL" id="VLKW01000002">
    <property type="protein sequence ID" value="TWI50251.1"/>
    <property type="molecule type" value="Genomic_DNA"/>
</dbReference>
<evidence type="ECO:0000313" key="2">
    <source>
        <dbReference type="EMBL" id="TWI50251.1"/>
    </source>
</evidence>
<dbReference type="EMBL" id="CP046904">
    <property type="protein sequence ID" value="QGZ38220.1"/>
    <property type="molecule type" value="Genomic_DNA"/>
</dbReference>
<reference evidence="1 4" key="3">
    <citation type="submission" date="2019-12" db="EMBL/GenBank/DDBJ databases">
        <title>Draft Genome Sequences of Six Type Strains of the Genus Massilia.</title>
        <authorList>
            <person name="Miess H."/>
            <person name="Frediansyah A."/>
            <person name="Goeker M."/>
            <person name="Gross H."/>
        </authorList>
    </citation>
    <scope>NUCLEOTIDE SEQUENCE [LARGE SCALE GENOMIC DNA]</scope>
    <source>
        <strain evidence="1 4">DSM 26639</strain>
    </source>
</reference>
<reference evidence="2 3" key="1">
    <citation type="journal article" date="2015" name="Stand. Genomic Sci.">
        <title>Genomic Encyclopedia of Bacterial and Archaeal Type Strains, Phase III: the genomes of soil and plant-associated and newly described type strains.</title>
        <authorList>
            <person name="Whitman W.B."/>
            <person name="Woyke T."/>
            <person name="Klenk H.P."/>
            <person name="Zhou Y."/>
            <person name="Lilburn T.G."/>
            <person name="Beck B.J."/>
            <person name="De Vos P."/>
            <person name="Vandamme P."/>
            <person name="Eisen J.A."/>
            <person name="Garrity G."/>
            <person name="Hugenholtz P."/>
            <person name="Kyrpides N.C."/>
        </authorList>
    </citation>
    <scope>NUCLEOTIDE SEQUENCE [LARGE SCALE GENOMIC DNA]</scope>
    <source>
        <strain evidence="2 3">CGMCC 1.10685</strain>
    </source>
</reference>
<accession>A0A562Q0N4</accession>